<proteinExistence type="predicted"/>
<name>A0ABX5VL70_9BURK</name>
<dbReference type="InterPro" id="IPR006427">
    <property type="entry name" value="Portal_HK97"/>
</dbReference>
<organism evidence="1 2">
    <name type="scientific">Sutterella faecalis</name>
    <dbReference type="NCBI Taxonomy" id="2584944"/>
    <lineage>
        <taxon>Bacteria</taxon>
        <taxon>Pseudomonadati</taxon>
        <taxon>Pseudomonadota</taxon>
        <taxon>Betaproteobacteria</taxon>
        <taxon>Burkholderiales</taxon>
        <taxon>Sutterellaceae</taxon>
        <taxon>Sutterella</taxon>
    </lineage>
</organism>
<evidence type="ECO:0000313" key="2">
    <source>
        <dbReference type="Proteomes" id="UP000308889"/>
    </source>
</evidence>
<dbReference type="Gene3D" id="3.40.140.120">
    <property type="match status" value="1"/>
</dbReference>
<gene>
    <name evidence="1" type="ORF">FG381_11890</name>
</gene>
<dbReference type="RefSeq" id="WP_139688982.1">
    <property type="nucleotide sequence ID" value="NZ_CP040882.1"/>
</dbReference>
<dbReference type="Pfam" id="PF04860">
    <property type="entry name" value="Phage_portal"/>
    <property type="match status" value="1"/>
</dbReference>
<protein>
    <submittedName>
        <fullName evidence="1">Phage portal protein</fullName>
    </submittedName>
</protein>
<reference evidence="2" key="1">
    <citation type="submission" date="2019-06" db="EMBL/GenBank/DDBJ databases">
        <authorList>
            <person name="Oh B.S."/>
        </authorList>
    </citation>
    <scope>NUCLEOTIDE SEQUENCE [LARGE SCALE GENOMIC DNA]</scope>
    <source>
        <strain evidence="2">KGMB03119</strain>
    </source>
</reference>
<dbReference type="Gene3D" id="3.30.1120.70">
    <property type="match status" value="1"/>
</dbReference>
<dbReference type="Gene3D" id="1.20.1270.210">
    <property type="match status" value="1"/>
</dbReference>
<keyword evidence="2" id="KW-1185">Reference proteome</keyword>
<dbReference type="NCBIfam" id="TIGR01537">
    <property type="entry name" value="portal_HK97"/>
    <property type="match status" value="1"/>
</dbReference>
<dbReference type="EMBL" id="CP040882">
    <property type="protein sequence ID" value="QDA55574.1"/>
    <property type="molecule type" value="Genomic_DNA"/>
</dbReference>
<sequence length="408" mass="44659">MFVRRLVSWVTGWGGPLGTASGQQLGLPLAPIIDQTKLTPPDAALQISAVFACVEILAQTISTLPLYVYRDKGGVRVPDKMSRLWLLLHESPNRWMTPSEFLSAMVVNRMLRGNAYALIERDSAGEPIALVPLSPDQMEVSVVEGGEVYVYYQDGDITALAPENVIHWKGLGNGFLGLSKLDFMRATTNEAIRAQDNANSLYGKGSKPTGVLQTDSKLSAEQVTALMTRFQTSMTSSGGGLIIADRGLKYSQMSLSPADAQLLETRRFTIEEICRWFGVPGVLVGTTGQTTWGSGIEQIVSGFHKFTIGPLCKQLEQVLERRLKNYEPITIEFKMDGLLRTDPASRAAFYSTMSQNGAMTRNEIRRLENLPPVEGGDELTAQSNLVPLRKLGQVQPASSPINGEPVRQ</sequence>
<evidence type="ECO:0000313" key="1">
    <source>
        <dbReference type="EMBL" id="QDA55574.1"/>
    </source>
</evidence>
<dbReference type="InterPro" id="IPR006944">
    <property type="entry name" value="Phage/GTA_portal"/>
</dbReference>
<accession>A0ABX5VL70</accession>
<dbReference type="Proteomes" id="UP000308889">
    <property type="component" value="Chromosome"/>
</dbReference>